<proteinExistence type="predicted"/>
<evidence type="ECO:0000313" key="3">
    <source>
        <dbReference type="Proteomes" id="UP000028980"/>
    </source>
</evidence>
<dbReference type="EMBL" id="BBLG01000012">
    <property type="protein sequence ID" value="GAK77773.1"/>
    <property type="molecule type" value="Genomic_DNA"/>
</dbReference>
<dbReference type="Proteomes" id="UP000028980">
    <property type="component" value="Unassembled WGS sequence"/>
</dbReference>
<accession>A0A081DFS7</accession>
<protein>
    <submittedName>
        <fullName evidence="1">Phosphoenolpyruvate carboxylase</fullName>
        <ecNumber evidence="1">4.1.1.31</ecNumber>
    </submittedName>
</protein>
<keyword evidence="1" id="KW-0670">Pyruvate</keyword>
<comment type="caution">
    <text evidence="1">The sequence shown here is derived from an EMBL/GenBank/DDBJ whole genome shotgun (WGS) entry which is preliminary data.</text>
</comment>
<dbReference type="EMBL" id="BBMM01000010">
    <property type="protein sequence ID" value="GAL01426.1"/>
    <property type="molecule type" value="Genomic_DNA"/>
</dbReference>
<dbReference type="SUPFAM" id="SSF51621">
    <property type="entry name" value="Phosphoenolpyruvate/pyruvate domain"/>
    <property type="match status" value="1"/>
</dbReference>
<evidence type="ECO:0000313" key="2">
    <source>
        <dbReference type="EMBL" id="GAL01426.1"/>
    </source>
</evidence>
<dbReference type="InterPro" id="IPR015813">
    <property type="entry name" value="Pyrv/PenolPyrv_kinase-like_dom"/>
</dbReference>
<keyword evidence="1" id="KW-0456">Lyase</keyword>
<organism evidence="1 3">
    <name type="scientific">Nonlabens ulvanivorans</name>
    <name type="common">Persicivirga ulvanivorans</name>
    <dbReference type="NCBI Taxonomy" id="906888"/>
    <lineage>
        <taxon>Bacteria</taxon>
        <taxon>Pseudomonadati</taxon>
        <taxon>Bacteroidota</taxon>
        <taxon>Flavobacteriia</taxon>
        <taxon>Flavobacteriales</taxon>
        <taxon>Flavobacteriaceae</taxon>
        <taxon>Nonlabens</taxon>
    </lineage>
</organism>
<evidence type="ECO:0000313" key="1">
    <source>
        <dbReference type="EMBL" id="GAK77773.1"/>
    </source>
</evidence>
<evidence type="ECO:0000313" key="4">
    <source>
        <dbReference type="Proteomes" id="UP000029226"/>
    </source>
</evidence>
<dbReference type="Proteomes" id="UP000029226">
    <property type="component" value="Unassembled WGS sequence"/>
</dbReference>
<sequence>MQDQDRIAEFKKSVQNKFNIYNSLFLNLPYSNIENVGMLIPLLMEQSQKGLKDGLNPKEIIEAFFNGFADLHTEQDRIDFMFRIIQYVERQVVLYDSVEDAAFPKLQQHSSSLSLKDYFQLVEKITLGTR</sequence>
<dbReference type="GO" id="GO:0008964">
    <property type="term" value="F:phosphoenolpyruvate carboxylase activity"/>
    <property type="evidence" value="ECO:0007669"/>
    <property type="project" value="UniProtKB-EC"/>
</dbReference>
<name>A0A081DFS7_NONUL</name>
<dbReference type="EC" id="4.1.1.31" evidence="1"/>
<reference evidence="3 4" key="1">
    <citation type="journal article" date="2014" name="Genome Announc.">
        <title>Draft Genome Sequences of Marine Flavobacterium Nonlabens Strains NR17, NR24, NR27, NR32, NR33, and Ara13.</title>
        <authorList>
            <person name="Nakanishi M."/>
            <person name="Meirelles P."/>
            <person name="Suzuki R."/>
            <person name="Takatani N."/>
            <person name="Mino S."/>
            <person name="Suda W."/>
            <person name="Oshima K."/>
            <person name="Hattori M."/>
            <person name="Ohkuma M."/>
            <person name="Hosokawa M."/>
            <person name="Miyashita K."/>
            <person name="Thompson F.L."/>
            <person name="Niwa A."/>
            <person name="Sawabe T."/>
            <person name="Sawabe T."/>
        </authorList>
    </citation>
    <scope>NUCLEOTIDE SEQUENCE [LARGE SCALE GENOMIC DNA]</scope>
    <source>
        <strain evidence="1">JCM 19296</strain>
        <strain evidence="2">JCM 19314</strain>
        <strain evidence="3">JCM19296</strain>
        <strain evidence="4">JCM19314</strain>
    </source>
</reference>
<dbReference type="AlphaFoldDB" id="A0A081DFS7"/>
<gene>
    <name evidence="1" type="ORF">JCM19296_3382</name>
    <name evidence="2" type="ORF">JCM19314_870</name>
</gene>